<evidence type="ECO:0000313" key="2">
    <source>
        <dbReference type="EMBL" id="AIC15115.1"/>
    </source>
</evidence>
<evidence type="ECO:0000313" key="3">
    <source>
        <dbReference type="Proteomes" id="UP000027093"/>
    </source>
</evidence>
<sequence>MNPYLKLKDVLNKEKRMIFHPRFSLVFIPLFFMAKLIDGVAKAQHMPAPLGWVGEDALVLYYAVYGTLSGLHVIEWLGVVSLFAVAIHYLYVTRRRMPLKIKKEIWHATFKAISAYLFDMMFIISVFFSASLNLLNVLAAPPDWFSTVVQLYGTGMLVFSILFTRIKRKIGLEVNDPTTSALDPIEIVETLFTRFRSLIKRSSPSPEWKKRRLLPCLVNKSTS</sequence>
<reference evidence="2 3" key="1">
    <citation type="journal article" date="2014" name="Int. J. Syst. Evol. Microbiol.">
        <title>Nitrososphaera viennensis gen. nov., sp. nov., an aerobic and mesophilic, ammonia-oxidizing archaeon from soil and a member of the archaeal phylum Thaumarchaeota.</title>
        <authorList>
            <person name="Stieglmeier M."/>
            <person name="Klingl A."/>
            <person name="Alves R.J."/>
            <person name="Rittmann S.K."/>
            <person name="Melcher M."/>
            <person name="Leisch N."/>
            <person name="Schleper C."/>
        </authorList>
    </citation>
    <scope>NUCLEOTIDE SEQUENCE [LARGE SCALE GENOMIC DNA]</scope>
    <source>
        <strain evidence="2">EN76</strain>
    </source>
</reference>
<dbReference type="HOGENOM" id="CLU_1237952_0_0_2"/>
<organism evidence="2 3">
    <name type="scientific">Nitrososphaera viennensis EN76</name>
    <dbReference type="NCBI Taxonomy" id="926571"/>
    <lineage>
        <taxon>Archaea</taxon>
        <taxon>Nitrososphaerota</taxon>
        <taxon>Nitrososphaeria</taxon>
        <taxon>Nitrososphaerales</taxon>
        <taxon>Nitrososphaeraceae</taxon>
        <taxon>Nitrososphaera</taxon>
    </lineage>
</organism>
<evidence type="ECO:0000256" key="1">
    <source>
        <dbReference type="SAM" id="Phobius"/>
    </source>
</evidence>
<keyword evidence="1" id="KW-0812">Transmembrane</keyword>
<dbReference type="AlphaFoldDB" id="A0A060HIH4"/>
<dbReference type="RefSeq" id="WP_075054194.1">
    <property type="nucleotide sequence ID" value="NZ_CP007536.1"/>
</dbReference>
<feature type="transmembrane region" description="Helical" evidence="1">
    <location>
        <begin position="59"/>
        <end position="92"/>
    </location>
</feature>
<dbReference type="EMBL" id="CP007536">
    <property type="protein sequence ID" value="AIC15115.1"/>
    <property type="molecule type" value="Genomic_DNA"/>
</dbReference>
<dbReference type="GeneID" id="74946163"/>
<gene>
    <name evidence="2" type="ORF">NVIE_008920</name>
</gene>
<keyword evidence="1" id="KW-0472">Membrane</keyword>
<feature type="transmembrane region" description="Helical" evidence="1">
    <location>
        <begin position="113"/>
        <end position="132"/>
    </location>
</feature>
<protein>
    <submittedName>
        <fullName evidence="2">Uncharacterized protein</fullName>
    </submittedName>
</protein>
<proteinExistence type="predicted"/>
<accession>A0A060HIH4</accession>
<keyword evidence="1" id="KW-1133">Transmembrane helix</keyword>
<dbReference type="Proteomes" id="UP000027093">
    <property type="component" value="Chromosome"/>
</dbReference>
<feature type="transmembrane region" description="Helical" evidence="1">
    <location>
        <begin position="144"/>
        <end position="163"/>
    </location>
</feature>
<name>A0A060HIH4_9ARCH</name>
<dbReference type="KEGG" id="nvn:NVIE_008920"/>
<keyword evidence="3" id="KW-1185">Reference proteome</keyword>